<organism evidence="1 2">
    <name type="scientific">Enterocloster bolteae</name>
    <dbReference type="NCBI Taxonomy" id="208479"/>
    <lineage>
        <taxon>Bacteria</taxon>
        <taxon>Bacillati</taxon>
        <taxon>Bacillota</taxon>
        <taxon>Clostridia</taxon>
        <taxon>Lachnospirales</taxon>
        <taxon>Lachnospiraceae</taxon>
        <taxon>Enterocloster</taxon>
    </lineage>
</organism>
<protein>
    <submittedName>
        <fullName evidence="1">Cell wall-binding protein</fullName>
    </submittedName>
</protein>
<sequence length="303" mass="35086">MATSKHRRQNVVDKYATIIGRNFYNQNLRDYCFRKYKDGNYYSDCSSSISYSYKEAGDSFGVLNTAGMYNSNKFTFVEVIIKNGIIQNPEILRPGDMLLFAGSDSSRPKRIGHVEMVHHKDSNGNWIISGHGSGVPSYKNMDAYCKSRYSSWASGGWRKGLVCVKRFIQDDGSENKTGWYQEDGGWKFYLGDTGDYVKNDWYKDSNGRWSWFDAAGHAISNAWYEYEGNWFWFGPDCYMYSSQWIEYKGNQYYLTSDGSMAKSAYIKSKDPNLNIYYWVNEGGVYEPQWNTPSPDLMKYNLVE</sequence>
<dbReference type="AlphaFoldDB" id="A0A414ASX9"/>
<reference evidence="1 2" key="1">
    <citation type="submission" date="2018-08" db="EMBL/GenBank/DDBJ databases">
        <title>A genome reference for cultivated species of the human gut microbiota.</title>
        <authorList>
            <person name="Zou Y."/>
            <person name="Xue W."/>
            <person name="Luo G."/>
        </authorList>
    </citation>
    <scope>NUCLEOTIDE SEQUENCE [LARGE SCALE GENOMIC DNA]</scope>
    <source>
        <strain evidence="1 2">AM35-14</strain>
    </source>
</reference>
<dbReference type="EMBL" id="QSHZ01000020">
    <property type="protein sequence ID" value="RHC54595.1"/>
    <property type="molecule type" value="Genomic_DNA"/>
</dbReference>
<name>A0A414ASX9_9FIRM</name>
<dbReference type="Gene3D" id="2.10.270.10">
    <property type="entry name" value="Cholin Binding"/>
    <property type="match status" value="1"/>
</dbReference>
<dbReference type="RefSeq" id="WP_054354570.1">
    <property type="nucleotide sequence ID" value="NZ_JADMVR010000005.1"/>
</dbReference>
<dbReference type="SUPFAM" id="SSF69360">
    <property type="entry name" value="Cell wall binding repeat"/>
    <property type="match status" value="1"/>
</dbReference>
<evidence type="ECO:0000313" key="1">
    <source>
        <dbReference type="EMBL" id="RHC54595.1"/>
    </source>
</evidence>
<proteinExistence type="predicted"/>
<accession>A0A414ASX9</accession>
<comment type="caution">
    <text evidence="1">The sequence shown here is derived from an EMBL/GenBank/DDBJ whole genome shotgun (WGS) entry which is preliminary data.</text>
</comment>
<evidence type="ECO:0000313" key="2">
    <source>
        <dbReference type="Proteomes" id="UP000283975"/>
    </source>
</evidence>
<dbReference type="Gene3D" id="3.90.1720.10">
    <property type="entry name" value="endopeptidase domain like (from Nostoc punctiforme)"/>
    <property type="match status" value="1"/>
</dbReference>
<dbReference type="Proteomes" id="UP000283975">
    <property type="component" value="Unassembled WGS sequence"/>
</dbReference>
<gene>
    <name evidence="1" type="ORF">DW839_17970</name>
</gene>